<dbReference type="Gene3D" id="1.10.443.10">
    <property type="entry name" value="Intergrase catalytic core"/>
    <property type="match status" value="1"/>
</dbReference>
<evidence type="ECO:0000259" key="2">
    <source>
        <dbReference type="PROSITE" id="PS51898"/>
    </source>
</evidence>
<dbReference type="AlphaFoldDB" id="A0A0N0E0X1"/>
<keyword evidence="1" id="KW-0233">DNA recombination</keyword>
<reference evidence="3 4" key="1">
    <citation type="submission" date="2015-07" db="EMBL/GenBank/DDBJ databases">
        <title>High-quality genome of monoxenous trypanosomatid Leptomonas pyrrhocoris.</title>
        <authorList>
            <person name="Flegontov P."/>
            <person name="Butenko A."/>
            <person name="Firsov S."/>
            <person name="Vlcek C."/>
            <person name="Logacheva M.D."/>
            <person name="Field M."/>
            <person name="Filatov D."/>
            <person name="Flegontova O."/>
            <person name="Gerasimov E."/>
            <person name="Jackson A.P."/>
            <person name="Kelly S."/>
            <person name="Opperdoes F."/>
            <person name="O'Reilly A."/>
            <person name="Votypka J."/>
            <person name="Yurchenko V."/>
            <person name="Lukes J."/>
        </authorList>
    </citation>
    <scope>NUCLEOTIDE SEQUENCE [LARGE SCALE GENOMIC DNA]</scope>
    <source>
        <strain evidence="3">H10</strain>
    </source>
</reference>
<dbReference type="VEuPathDB" id="TriTrypDB:LpyrH10_01_9450"/>
<keyword evidence="4" id="KW-1185">Reference proteome</keyword>
<accession>A0A0N0E0X1</accession>
<dbReference type="GeneID" id="26901242"/>
<gene>
    <name evidence="3" type="ORF">ABB37_00945</name>
</gene>
<dbReference type="GO" id="GO:0006310">
    <property type="term" value="P:DNA recombination"/>
    <property type="evidence" value="ECO:0007669"/>
    <property type="project" value="UniProtKB-KW"/>
</dbReference>
<evidence type="ECO:0000256" key="1">
    <source>
        <dbReference type="ARBA" id="ARBA00023172"/>
    </source>
</evidence>
<evidence type="ECO:0000313" key="3">
    <source>
        <dbReference type="EMBL" id="KPA86908.1"/>
    </source>
</evidence>
<dbReference type="InterPro" id="IPR002104">
    <property type="entry name" value="Integrase_catalytic"/>
</dbReference>
<dbReference type="Proteomes" id="UP000037923">
    <property type="component" value="Unassembled WGS sequence"/>
</dbReference>
<dbReference type="InterPro" id="IPR013762">
    <property type="entry name" value="Integrase-like_cat_sf"/>
</dbReference>
<dbReference type="PROSITE" id="PS51898">
    <property type="entry name" value="TYR_RECOMBINASE"/>
    <property type="match status" value="1"/>
</dbReference>
<proteinExistence type="predicted"/>
<dbReference type="EMBL" id="LGTL01000001">
    <property type="protein sequence ID" value="KPA86908.1"/>
    <property type="molecule type" value="Genomic_DNA"/>
</dbReference>
<comment type="caution">
    <text evidence="3">The sequence shown here is derived from an EMBL/GenBank/DDBJ whole genome shotgun (WGS) entry which is preliminary data.</text>
</comment>
<dbReference type="SUPFAM" id="SSF56349">
    <property type="entry name" value="DNA breaking-rejoining enzymes"/>
    <property type="match status" value="1"/>
</dbReference>
<organism evidence="3 4">
    <name type="scientific">Leptomonas pyrrhocoris</name>
    <name type="common">Firebug parasite</name>
    <dbReference type="NCBI Taxonomy" id="157538"/>
    <lineage>
        <taxon>Eukaryota</taxon>
        <taxon>Discoba</taxon>
        <taxon>Euglenozoa</taxon>
        <taxon>Kinetoplastea</taxon>
        <taxon>Metakinetoplastina</taxon>
        <taxon>Trypanosomatida</taxon>
        <taxon>Trypanosomatidae</taxon>
        <taxon>Leishmaniinae</taxon>
        <taxon>Leptomonas</taxon>
    </lineage>
</organism>
<dbReference type="InterPro" id="IPR011010">
    <property type="entry name" value="DNA_brk_join_enz"/>
</dbReference>
<dbReference type="OrthoDB" id="252178at2759"/>
<sequence>MRRSLPTDEAHRPCPPASGFLPRVVTTRTPLINSTFVIAERNLRAPLFGANDSRLVYEETATDPPAWSTFLTTANTYAQRIYAESTWQSRLSLAGQFIRFCLEYGKPTDELSAVAFLGARVDLKPTTLVQYARQLRGMLRDQRTPLDVVTLGLTRMAAQTERKQARPLEKEEFERLFQALPSWEDRTVFRLCWITDSRWSDIRTLTKESFTIRDDGTVLLDWAAGPKSSQMDPNRASRYVLISGDDAAAIIALLKAIPGPQLTALTTAEVTKRLKPLSASAHSIKRGAAQHAASLVAELNLDPFLVPRLMKHANIFDMPSTSVSYLGPTTAWLTGISDLVWLM</sequence>
<name>A0A0N0E0X1_LEPPY</name>
<dbReference type="RefSeq" id="XP_015665347.1">
    <property type="nucleotide sequence ID" value="XM_015797339.1"/>
</dbReference>
<protein>
    <submittedName>
        <fullName evidence="3">Putative trans-sialidase</fullName>
    </submittedName>
</protein>
<dbReference type="GO" id="GO:0003677">
    <property type="term" value="F:DNA binding"/>
    <property type="evidence" value="ECO:0007669"/>
    <property type="project" value="InterPro"/>
</dbReference>
<dbReference type="GO" id="GO:0015074">
    <property type="term" value="P:DNA integration"/>
    <property type="evidence" value="ECO:0007669"/>
    <property type="project" value="InterPro"/>
</dbReference>
<evidence type="ECO:0000313" key="4">
    <source>
        <dbReference type="Proteomes" id="UP000037923"/>
    </source>
</evidence>
<feature type="domain" description="Tyr recombinase" evidence="2">
    <location>
        <begin position="163"/>
        <end position="338"/>
    </location>
</feature>